<evidence type="ECO:0000313" key="2">
    <source>
        <dbReference type="Proteomes" id="UP000193006"/>
    </source>
</evidence>
<evidence type="ECO:0000313" key="1">
    <source>
        <dbReference type="EMBL" id="ARK29457.1"/>
    </source>
</evidence>
<sequence>MEILLKRSVNSALKLEMIYQANDGCISQRVITVRSYNEQHLIAYCHVRKQKRMFRRDSVLSLSKYDLRDSSRMVN</sequence>
<proteinExistence type="predicted"/>
<name>A0A1X9M7R9_9BACI</name>
<dbReference type="AlphaFoldDB" id="A0A1X9M7R9"/>
<keyword evidence="2" id="KW-1185">Reference proteome</keyword>
<reference evidence="1 2" key="1">
    <citation type="submission" date="2017-04" db="EMBL/GenBank/DDBJ databases">
        <title>Bacillus krulwichiae AM31D Genome sequencing and assembly.</title>
        <authorList>
            <person name="Krulwich T.A."/>
            <person name="Anastor L."/>
            <person name="Ehrlich R."/>
            <person name="Ehrlich G.D."/>
            <person name="Janto B."/>
        </authorList>
    </citation>
    <scope>NUCLEOTIDE SEQUENCE [LARGE SCALE GENOMIC DNA]</scope>
    <source>
        <strain evidence="1 2">AM31D</strain>
    </source>
</reference>
<organism evidence="1 2">
    <name type="scientific">Halalkalibacter krulwichiae</name>
    <dbReference type="NCBI Taxonomy" id="199441"/>
    <lineage>
        <taxon>Bacteria</taxon>
        <taxon>Bacillati</taxon>
        <taxon>Bacillota</taxon>
        <taxon>Bacilli</taxon>
        <taxon>Bacillales</taxon>
        <taxon>Bacillaceae</taxon>
        <taxon>Halalkalibacter</taxon>
    </lineage>
</organism>
<accession>A0A1X9M7R9</accession>
<protein>
    <recommendedName>
        <fullName evidence="3">WYL domain-containing protein</fullName>
    </recommendedName>
</protein>
<dbReference type="KEGG" id="bkw:BkAM31D_06080"/>
<dbReference type="RefSeq" id="WP_066153939.1">
    <property type="nucleotide sequence ID" value="NZ_CP020814.1"/>
</dbReference>
<gene>
    <name evidence="1" type="ORF">BkAM31D_06080</name>
</gene>
<evidence type="ECO:0008006" key="3">
    <source>
        <dbReference type="Google" id="ProtNLM"/>
    </source>
</evidence>
<dbReference type="EMBL" id="CP020814">
    <property type="protein sequence ID" value="ARK29457.1"/>
    <property type="molecule type" value="Genomic_DNA"/>
</dbReference>
<dbReference type="Proteomes" id="UP000193006">
    <property type="component" value="Chromosome"/>
</dbReference>